<proteinExistence type="predicted"/>
<gene>
    <name evidence="1" type="ORF">ACFQ2N_16615</name>
</gene>
<comment type="caution">
    <text evidence="1">The sequence shown here is derived from an EMBL/GenBank/DDBJ whole genome shotgun (WGS) entry which is preliminary data.</text>
</comment>
<dbReference type="EMBL" id="JBHTKN010000017">
    <property type="protein sequence ID" value="MFD1043977.1"/>
    <property type="molecule type" value="Genomic_DNA"/>
</dbReference>
<protein>
    <submittedName>
        <fullName evidence="1">Uncharacterized protein</fullName>
    </submittedName>
</protein>
<organism evidence="1 2">
    <name type="scientific">Pseudoxanthomonas kaohsiungensis</name>
    <dbReference type="NCBI Taxonomy" id="283923"/>
    <lineage>
        <taxon>Bacteria</taxon>
        <taxon>Pseudomonadati</taxon>
        <taxon>Pseudomonadota</taxon>
        <taxon>Gammaproteobacteria</taxon>
        <taxon>Lysobacterales</taxon>
        <taxon>Lysobacteraceae</taxon>
        <taxon>Pseudoxanthomonas</taxon>
    </lineage>
</organism>
<keyword evidence="2" id="KW-1185">Reference proteome</keyword>
<sequence length="149" mass="16282">MNIRLADAYRVEDHGLRVLESISDNRALPERVRSRADLHGVETSAQRASILHALQMTSPTLAQRLTASSAEPLPRTATLADWSRLERREIAAYADLLPYLRFAGIEGLASECAAALDLQRSVLHWLESLDAAEAPALAAPMPAGLRLAF</sequence>
<name>A0ABW3M0Z3_9GAMM</name>
<evidence type="ECO:0000313" key="2">
    <source>
        <dbReference type="Proteomes" id="UP001597033"/>
    </source>
</evidence>
<reference evidence="2" key="1">
    <citation type="journal article" date="2019" name="Int. J. Syst. Evol. Microbiol.">
        <title>The Global Catalogue of Microorganisms (GCM) 10K type strain sequencing project: providing services to taxonomists for standard genome sequencing and annotation.</title>
        <authorList>
            <consortium name="The Broad Institute Genomics Platform"/>
            <consortium name="The Broad Institute Genome Sequencing Center for Infectious Disease"/>
            <person name="Wu L."/>
            <person name="Ma J."/>
        </authorList>
    </citation>
    <scope>NUCLEOTIDE SEQUENCE [LARGE SCALE GENOMIC DNA]</scope>
    <source>
        <strain evidence="2">CCUG 55854</strain>
    </source>
</reference>
<evidence type="ECO:0000313" key="1">
    <source>
        <dbReference type="EMBL" id="MFD1043977.1"/>
    </source>
</evidence>
<dbReference type="Proteomes" id="UP001597033">
    <property type="component" value="Unassembled WGS sequence"/>
</dbReference>
<accession>A0ABW3M0Z3</accession>